<dbReference type="PROSITE" id="PS51094">
    <property type="entry name" value="PTS_EIIA_TYPE_2"/>
    <property type="match status" value="1"/>
</dbReference>
<keyword evidence="4" id="KW-0010">Activator</keyword>
<keyword evidence="2" id="KW-0677">Repeat</keyword>
<reference evidence="9 11" key="2">
    <citation type="submission" date="2019-11" db="EMBL/GenBank/DDBJ databases">
        <title>Streptococcis sp. isolated from the respiratory tract of Marmot.</title>
        <authorList>
            <person name="Zhang G."/>
        </authorList>
    </citation>
    <scope>NUCLEOTIDE SEQUENCE [LARGE SCALE GENOMIC DNA]</scope>
    <source>
        <strain evidence="11">zg-86</strain>
        <strain evidence="9">Zg-86</strain>
    </source>
</reference>
<dbReference type="InterPro" id="IPR007737">
    <property type="entry name" value="Mga_HTH"/>
</dbReference>
<dbReference type="InterPro" id="IPR013011">
    <property type="entry name" value="PTS_EIIB_2"/>
</dbReference>
<dbReference type="PROSITE" id="PS51372">
    <property type="entry name" value="PRD_2"/>
    <property type="match status" value="2"/>
</dbReference>
<dbReference type="InterPro" id="IPR002178">
    <property type="entry name" value="PTS_EIIA_type-2_dom"/>
</dbReference>
<sequence>MLTKKEAAIVDALLQHQTSYLSSQKIAAAIGMSDRTIRKYLGLIEDKIGHHGAVLTSKSGYGYLLSFTDEEAFQLYWQEVQKADRFIKEVTQLEESIDRRHYIIHKLFLEDDCPTISDLSQELYLSKTSIAQLLHDIKDLVLPYGIKVQTGRKGIRIVGKEGAIRHFIKDYFFLDSFQQSVFSLIHDELLEESHFSEIIMVVIDECRNAQLHLPDFILHNLVVHLALMIRRIHLGKEMKIVSGEQLGDSREYQVAQRILHRLSESFALVFPEKEAEYISIHLHRGSIEDTEEQEIPQKTDDLATQLNHQLEELGQELQVPLQTDGHLLESLKAHFVPLVHRLDNHIQLLNPLKEDIIKQYPLVFEAVKQHFSRMPLLQHYQITDDEYAYISLHILASLEKMSTQNHHRVLVVCASGYGSARMLQSRLEKEFPQELEIVEVASYLDLSEHKLKGIDFIISSVDLGNLVFLVPVVRVNVLLQSQDIARIRAHMAKKAWTSSDSDLVHTSEPRQNQQSLDITQLFQEHQFLYFDKAVDKETLLSEMIQRLDEAENQPFQLDFRKQIAVRENLSSIVYDEVLAFPHPAKALSLTEQVVVAICQEPVKWDKEHEKVQFIFLLSPSKGKNERMKVLTPALASFVHCPELHKELLSKPTLENFITVVRPLL</sequence>
<evidence type="ECO:0000313" key="11">
    <source>
        <dbReference type="Proteomes" id="UP000435060"/>
    </source>
</evidence>
<dbReference type="Proteomes" id="UP000435060">
    <property type="component" value="Unassembled WGS sequence"/>
</dbReference>
<keyword evidence="3" id="KW-0805">Transcription regulation</keyword>
<dbReference type="SUPFAM" id="SSF55804">
    <property type="entry name" value="Phoshotransferase/anion transport protein"/>
    <property type="match status" value="1"/>
</dbReference>
<evidence type="ECO:0000313" key="9">
    <source>
        <dbReference type="EMBL" id="MTB64845.1"/>
    </source>
</evidence>
<dbReference type="SUPFAM" id="SSF63520">
    <property type="entry name" value="PTS-regulatory domain, PRD"/>
    <property type="match status" value="2"/>
</dbReference>
<dbReference type="Gene3D" id="1.10.1790.10">
    <property type="entry name" value="PRD domain"/>
    <property type="match status" value="2"/>
</dbReference>
<feature type="domain" description="PRD" evidence="8">
    <location>
        <begin position="297"/>
        <end position="404"/>
    </location>
</feature>
<feature type="domain" description="PTS EIIA type-2" evidence="6">
    <location>
        <begin position="520"/>
        <end position="663"/>
    </location>
</feature>
<keyword evidence="1" id="KW-0808">Transferase</keyword>
<dbReference type="InterPro" id="IPR013196">
    <property type="entry name" value="HTH_11"/>
</dbReference>
<keyword evidence="5" id="KW-0804">Transcription</keyword>
<dbReference type="Gene3D" id="3.40.930.10">
    <property type="entry name" value="Mannitol-specific EII, Chain A"/>
    <property type="match status" value="1"/>
</dbReference>
<dbReference type="CDD" id="cd05568">
    <property type="entry name" value="PTS_IIB_bgl_like"/>
    <property type="match status" value="1"/>
</dbReference>
<gene>
    <name evidence="9" type="ORF">GGG87_07530</name>
    <name evidence="10" type="ORF">GGH11_07570</name>
</gene>
<dbReference type="AlphaFoldDB" id="A0A6I4RUG7"/>
<evidence type="ECO:0000256" key="4">
    <source>
        <dbReference type="ARBA" id="ARBA00023159"/>
    </source>
</evidence>
<dbReference type="GO" id="GO:0009401">
    <property type="term" value="P:phosphoenolpyruvate-dependent sugar phosphotransferase system"/>
    <property type="evidence" value="ECO:0007669"/>
    <property type="project" value="InterPro"/>
</dbReference>
<dbReference type="SUPFAM" id="SSF52794">
    <property type="entry name" value="PTS system IIB component-like"/>
    <property type="match status" value="1"/>
</dbReference>
<dbReference type="Pfam" id="PF08279">
    <property type="entry name" value="HTH_11"/>
    <property type="match status" value="1"/>
</dbReference>
<dbReference type="EMBL" id="WUBJ01000009">
    <property type="protein sequence ID" value="MWV56832.1"/>
    <property type="molecule type" value="Genomic_DNA"/>
</dbReference>
<evidence type="ECO:0000313" key="10">
    <source>
        <dbReference type="EMBL" id="MWV56832.1"/>
    </source>
</evidence>
<feature type="domain" description="PTS EIIB type-2" evidence="7">
    <location>
        <begin position="407"/>
        <end position="499"/>
    </location>
</feature>
<evidence type="ECO:0000313" key="12">
    <source>
        <dbReference type="Proteomes" id="UP000435423"/>
    </source>
</evidence>
<dbReference type="InterPro" id="IPR036634">
    <property type="entry name" value="PRD_sf"/>
</dbReference>
<dbReference type="PANTHER" id="PTHR30185:SF18">
    <property type="entry name" value="TRANSCRIPTIONAL REGULATOR MTLR"/>
    <property type="match status" value="1"/>
</dbReference>
<evidence type="ECO:0000259" key="7">
    <source>
        <dbReference type="PROSITE" id="PS51099"/>
    </source>
</evidence>
<dbReference type="InterPro" id="IPR011608">
    <property type="entry name" value="PRD"/>
</dbReference>
<dbReference type="RefSeq" id="WP_154608732.1">
    <property type="nucleotide sequence ID" value="NZ_CP072115.1"/>
</dbReference>
<proteinExistence type="predicted"/>
<feature type="domain" description="PRD" evidence="8">
    <location>
        <begin position="187"/>
        <end position="292"/>
    </location>
</feature>
<dbReference type="Pfam" id="PF05043">
    <property type="entry name" value="Mga"/>
    <property type="match status" value="1"/>
</dbReference>
<dbReference type="Gene3D" id="3.40.50.2300">
    <property type="match status" value="1"/>
</dbReference>
<dbReference type="InterPro" id="IPR050661">
    <property type="entry name" value="BglG_antiterminators"/>
</dbReference>
<accession>A0A6I4RUG7</accession>
<dbReference type="EMBL" id="WLCG01000010">
    <property type="protein sequence ID" value="MTB64845.1"/>
    <property type="molecule type" value="Genomic_DNA"/>
</dbReference>
<dbReference type="Gene3D" id="1.10.10.10">
    <property type="entry name" value="Winged helix-like DNA-binding domain superfamily/Winged helix DNA-binding domain"/>
    <property type="match status" value="1"/>
</dbReference>
<protein>
    <submittedName>
        <fullName evidence="10">PRD domain-containing protein</fullName>
    </submittedName>
</protein>
<dbReference type="Pfam" id="PF02302">
    <property type="entry name" value="PTS_IIB"/>
    <property type="match status" value="1"/>
</dbReference>
<dbReference type="InterPro" id="IPR016152">
    <property type="entry name" value="PTrfase/Anion_transptr"/>
</dbReference>
<evidence type="ECO:0000256" key="5">
    <source>
        <dbReference type="ARBA" id="ARBA00023163"/>
    </source>
</evidence>
<comment type="caution">
    <text evidence="10">The sequence shown here is derived from an EMBL/GenBank/DDBJ whole genome shotgun (WGS) entry which is preliminary data.</text>
</comment>
<evidence type="ECO:0000259" key="6">
    <source>
        <dbReference type="PROSITE" id="PS51094"/>
    </source>
</evidence>
<keyword evidence="11" id="KW-1185">Reference proteome</keyword>
<dbReference type="PROSITE" id="PS51099">
    <property type="entry name" value="PTS_EIIB_TYPE_2"/>
    <property type="match status" value="1"/>
</dbReference>
<dbReference type="InterPro" id="IPR036095">
    <property type="entry name" value="PTS_EIIB-like_sf"/>
</dbReference>
<dbReference type="PANTHER" id="PTHR30185">
    <property type="entry name" value="CRYPTIC BETA-GLUCOSIDE BGL OPERON ANTITERMINATOR"/>
    <property type="match status" value="1"/>
</dbReference>
<evidence type="ECO:0000256" key="1">
    <source>
        <dbReference type="ARBA" id="ARBA00022679"/>
    </source>
</evidence>
<dbReference type="GO" id="GO:0008982">
    <property type="term" value="F:protein-N(PI)-phosphohistidine-sugar phosphotransferase activity"/>
    <property type="evidence" value="ECO:0007669"/>
    <property type="project" value="InterPro"/>
</dbReference>
<dbReference type="Pfam" id="PF00874">
    <property type="entry name" value="PRD"/>
    <property type="match status" value="2"/>
</dbReference>
<name>A0A6I4RUG7_9STRE</name>
<reference evidence="10 12" key="1">
    <citation type="submission" date="2019-10" db="EMBL/GenBank/DDBJ databases">
        <title>Streptococcis sp, isolated from the respiratory tract of Marmot.</title>
        <authorList>
            <person name="Zhang G."/>
        </authorList>
    </citation>
    <scope>NUCLEOTIDE SEQUENCE [LARGE SCALE GENOMIC DNA]</scope>
    <source>
        <strain evidence="12">zg-70</strain>
        <strain evidence="10">Zg-70</strain>
    </source>
</reference>
<dbReference type="GO" id="GO:0006355">
    <property type="term" value="P:regulation of DNA-templated transcription"/>
    <property type="evidence" value="ECO:0007669"/>
    <property type="project" value="InterPro"/>
</dbReference>
<dbReference type="Proteomes" id="UP000435423">
    <property type="component" value="Unassembled WGS sequence"/>
</dbReference>
<evidence type="ECO:0000256" key="3">
    <source>
        <dbReference type="ARBA" id="ARBA00023015"/>
    </source>
</evidence>
<evidence type="ECO:0000259" key="8">
    <source>
        <dbReference type="PROSITE" id="PS51372"/>
    </source>
</evidence>
<evidence type="ECO:0000256" key="2">
    <source>
        <dbReference type="ARBA" id="ARBA00022737"/>
    </source>
</evidence>
<dbReference type="InterPro" id="IPR036388">
    <property type="entry name" value="WH-like_DNA-bd_sf"/>
</dbReference>
<dbReference type="InterPro" id="IPR003501">
    <property type="entry name" value="PTS_EIIB_2/3"/>
</dbReference>
<organism evidence="10 12">
    <name type="scientific">Streptococcus zhangguiae</name>
    <dbReference type="NCBI Taxonomy" id="2664091"/>
    <lineage>
        <taxon>Bacteria</taxon>
        <taxon>Bacillati</taxon>
        <taxon>Bacillota</taxon>
        <taxon>Bacilli</taxon>
        <taxon>Lactobacillales</taxon>
        <taxon>Streptococcaceae</taxon>
        <taxon>Streptococcus</taxon>
    </lineage>
</organism>
<dbReference type="Pfam" id="PF00359">
    <property type="entry name" value="PTS_EIIA_2"/>
    <property type="match status" value="1"/>
</dbReference>